<proteinExistence type="predicted"/>
<gene>
    <name evidence="1" type="ORF">L6452_16109</name>
</gene>
<comment type="caution">
    <text evidence="1">The sequence shown here is derived from an EMBL/GenBank/DDBJ whole genome shotgun (WGS) entry which is preliminary data.</text>
</comment>
<name>A0ACB9BZT4_ARCLA</name>
<evidence type="ECO:0000313" key="1">
    <source>
        <dbReference type="EMBL" id="KAI3727493.1"/>
    </source>
</evidence>
<reference evidence="1 2" key="2">
    <citation type="journal article" date="2022" name="Mol. Ecol. Resour.">
        <title>The genomes of chicory, endive, great burdock and yacon provide insights into Asteraceae paleo-polyploidization history and plant inulin production.</title>
        <authorList>
            <person name="Fan W."/>
            <person name="Wang S."/>
            <person name="Wang H."/>
            <person name="Wang A."/>
            <person name="Jiang F."/>
            <person name="Liu H."/>
            <person name="Zhao H."/>
            <person name="Xu D."/>
            <person name="Zhang Y."/>
        </authorList>
    </citation>
    <scope>NUCLEOTIDE SEQUENCE [LARGE SCALE GENOMIC DNA]</scope>
    <source>
        <strain evidence="2">cv. Niubang</strain>
    </source>
</reference>
<reference evidence="2" key="1">
    <citation type="journal article" date="2022" name="Mol. Ecol. Resour.">
        <title>The genomes of chicory, endive, great burdock and yacon provide insights into Asteraceae palaeo-polyploidization history and plant inulin production.</title>
        <authorList>
            <person name="Fan W."/>
            <person name="Wang S."/>
            <person name="Wang H."/>
            <person name="Wang A."/>
            <person name="Jiang F."/>
            <person name="Liu H."/>
            <person name="Zhao H."/>
            <person name="Xu D."/>
            <person name="Zhang Y."/>
        </authorList>
    </citation>
    <scope>NUCLEOTIDE SEQUENCE [LARGE SCALE GENOMIC DNA]</scope>
    <source>
        <strain evidence="2">cv. Niubang</strain>
    </source>
</reference>
<organism evidence="1 2">
    <name type="scientific">Arctium lappa</name>
    <name type="common">Greater burdock</name>
    <name type="synonym">Lappa major</name>
    <dbReference type="NCBI Taxonomy" id="4217"/>
    <lineage>
        <taxon>Eukaryota</taxon>
        <taxon>Viridiplantae</taxon>
        <taxon>Streptophyta</taxon>
        <taxon>Embryophyta</taxon>
        <taxon>Tracheophyta</taxon>
        <taxon>Spermatophyta</taxon>
        <taxon>Magnoliopsida</taxon>
        <taxon>eudicotyledons</taxon>
        <taxon>Gunneridae</taxon>
        <taxon>Pentapetalae</taxon>
        <taxon>asterids</taxon>
        <taxon>campanulids</taxon>
        <taxon>Asterales</taxon>
        <taxon>Asteraceae</taxon>
        <taxon>Carduoideae</taxon>
        <taxon>Cardueae</taxon>
        <taxon>Arctiinae</taxon>
        <taxon>Arctium</taxon>
    </lineage>
</organism>
<evidence type="ECO:0000313" key="2">
    <source>
        <dbReference type="Proteomes" id="UP001055879"/>
    </source>
</evidence>
<sequence>MADDSISIDSGNSWCNLILVIIIFFIFFSIYKTRELPSIHVEEFYVPTFNSTADFTTTNNTIYINLRLKNRNPVTGLYYDDPLYINISFVPKDQTGSISLAEFGLHGFYQGNGKAKHIKGLLMTRGLPPVGSRGSNGTNNETRGPPSPGVSELISLAK</sequence>
<accession>A0ACB9BZT4</accession>
<dbReference type="EMBL" id="CM042051">
    <property type="protein sequence ID" value="KAI3727493.1"/>
    <property type="molecule type" value="Genomic_DNA"/>
</dbReference>
<keyword evidence="2" id="KW-1185">Reference proteome</keyword>
<protein>
    <submittedName>
        <fullName evidence="1">Uncharacterized protein</fullName>
    </submittedName>
</protein>
<dbReference type="Proteomes" id="UP001055879">
    <property type="component" value="Linkage Group LG05"/>
</dbReference>